<evidence type="ECO:0000313" key="2">
    <source>
        <dbReference type="EMBL" id="JAT36183.1"/>
    </source>
</evidence>
<dbReference type="InterPro" id="IPR043502">
    <property type="entry name" value="DNA/RNA_pol_sf"/>
</dbReference>
<dbReference type="Pfam" id="PF00078">
    <property type="entry name" value="RVT_1"/>
    <property type="match status" value="1"/>
</dbReference>
<evidence type="ECO:0000259" key="1">
    <source>
        <dbReference type="PROSITE" id="PS50878"/>
    </source>
</evidence>
<accession>A0A1B6MJV4</accession>
<dbReference type="CDD" id="cd01650">
    <property type="entry name" value="RT_nLTR_like"/>
    <property type="match status" value="1"/>
</dbReference>
<dbReference type="InterPro" id="IPR000477">
    <property type="entry name" value="RT_dom"/>
</dbReference>
<organism evidence="2">
    <name type="scientific">Graphocephala atropunctata</name>
    <dbReference type="NCBI Taxonomy" id="36148"/>
    <lineage>
        <taxon>Eukaryota</taxon>
        <taxon>Metazoa</taxon>
        <taxon>Ecdysozoa</taxon>
        <taxon>Arthropoda</taxon>
        <taxon>Hexapoda</taxon>
        <taxon>Insecta</taxon>
        <taxon>Pterygota</taxon>
        <taxon>Neoptera</taxon>
        <taxon>Paraneoptera</taxon>
        <taxon>Hemiptera</taxon>
        <taxon>Auchenorrhyncha</taxon>
        <taxon>Membracoidea</taxon>
        <taxon>Cicadellidae</taxon>
        <taxon>Cicadellinae</taxon>
        <taxon>Cicadellini</taxon>
        <taxon>Graphocephala</taxon>
    </lineage>
</organism>
<name>A0A1B6MJV4_9HEMI</name>
<proteinExistence type="predicted"/>
<feature type="domain" description="Reverse transcriptase" evidence="1">
    <location>
        <begin position="23"/>
        <end position="283"/>
    </location>
</feature>
<dbReference type="AlphaFoldDB" id="A0A1B6MJV4"/>
<protein>
    <recommendedName>
        <fullName evidence="1">Reverse transcriptase domain-containing protein</fullName>
    </recommendedName>
</protein>
<gene>
    <name evidence="2" type="ORF">g.49248</name>
</gene>
<dbReference type="GO" id="GO:0071897">
    <property type="term" value="P:DNA biosynthetic process"/>
    <property type="evidence" value="ECO:0007669"/>
    <property type="project" value="UniProtKB-ARBA"/>
</dbReference>
<dbReference type="SUPFAM" id="SSF56672">
    <property type="entry name" value="DNA/RNA polymerases"/>
    <property type="match status" value="1"/>
</dbReference>
<dbReference type="PROSITE" id="PS50878">
    <property type="entry name" value="RT_POL"/>
    <property type="match status" value="1"/>
</dbReference>
<sequence>MSSMIVKEVAHLIVEPLTFCINRCIMEGIFPSCLKFARIVPIYKKGKSDEPSSFRPISCIPILAKVLEKILKIQVCQHFENNYLFSLSQFGFRSGKSTTNAVDALVNRLLFTLEGNCSAQVTLCDLSKAFDCVRHDVLLNKLEFYGVKNKELNMFKSYLMDRRHLVDVCGRKSEVVETNIGVPQGSVLGPILFLILINDISCNISSFSTVYADDVTLMNEGKYFADLISSAKNALDEAMTWFRMNGLHLNDSKTKSLLVTLKNVHNINSNVYSDVVKLLGIHIDSRLSWSCHIDFICRRLSRVVVLLTNLRKLVSPKYLKMAYFVFF</sequence>
<reference evidence="2" key="1">
    <citation type="submission" date="2015-11" db="EMBL/GenBank/DDBJ databases">
        <title>De novo transcriptome assembly of four potential Pierce s Disease insect vectors from Arizona vineyards.</title>
        <authorList>
            <person name="Tassone E.E."/>
        </authorList>
    </citation>
    <scope>NUCLEOTIDE SEQUENCE</scope>
</reference>
<dbReference type="EMBL" id="GEBQ01003794">
    <property type="protein sequence ID" value="JAT36183.1"/>
    <property type="molecule type" value="Transcribed_RNA"/>
</dbReference>
<dbReference type="PANTHER" id="PTHR33332">
    <property type="entry name" value="REVERSE TRANSCRIPTASE DOMAIN-CONTAINING PROTEIN"/>
    <property type="match status" value="1"/>
</dbReference>